<feature type="non-terminal residue" evidence="1">
    <location>
        <position position="118"/>
    </location>
</feature>
<sequence>MAARKEFPVKVRRVAVTNKKTGVKYIEERRYQYDPAKGYNVLLSSRRTGEKILEGETVTTRCRPKKKPAEAAQTAELSAKRTRVGALDLIRHAGAVAGLESSVRRAYPNGGTSEKLLS</sequence>
<proteinExistence type="predicted"/>
<protein>
    <submittedName>
        <fullName evidence="1">Uncharacterized protein</fullName>
    </submittedName>
</protein>
<keyword evidence="2" id="KW-1185">Reference proteome</keyword>
<comment type="caution">
    <text evidence="1">The sequence shown here is derived from an EMBL/GenBank/DDBJ whole genome shotgun (WGS) entry which is preliminary data.</text>
</comment>
<dbReference type="AlphaFoldDB" id="K1JIW3"/>
<organism evidence="1 2">
    <name type="scientific">Sutterella wadsworthensis 2_1_59BFAA</name>
    <dbReference type="NCBI Taxonomy" id="742823"/>
    <lineage>
        <taxon>Bacteria</taxon>
        <taxon>Pseudomonadati</taxon>
        <taxon>Pseudomonadota</taxon>
        <taxon>Betaproteobacteria</taxon>
        <taxon>Burkholderiales</taxon>
        <taxon>Sutterellaceae</taxon>
        <taxon>Sutterella</taxon>
    </lineage>
</organism>
<evidence type="ECO:0000313" key="1">
    <source>
        <dbReference type="EMBL" id="EKB30116.1"/>
    </source>
</evidence>
<accession>K1JIW3</accession>
<evidence type="ECO:0000313" key="2">
    <source>
        <dbReference type="Proteomes" id="UP000005835"/>
    </source>
</evidence>
<dbReference type="Proteomes" id="UP000005835">
    <property type="component" value="Unassembled WGS sequence"/>
</dbReference>
<name>K1JIW3_9BURK</name>
<gene>
    <name evidence="1" type="ORF">HMPREF9465_02268</name>
</gene>
<dbReference type="EMBL" id="ADMG01000056">
    <property type="protein sequence ID" value="EKB30116.1"/>
    <property type="molecule type" value="Genomic_DNA"/>
</dbReference>
<dbReference type="HOGENOM" id="CLU_178149_0_0_4"/>
<reference evidence="1 2" key="1">
    <citation type="submission" date="2012-05" db="EMBL/GenBank/DDBJ databases">
        <title>The Genome Sequence of Sutterella wadsworthensis 2_1_59BFAA.</title>
        <authorList>
            <consortium name="The Broad Institute Genome Sequencing Platform"/>
            <person name="Earl A."/>
            <person name="Ward D."/>
            <person name="Feldgarden M."/>
            <person name="Gevers D."/>
            <person name="Daigneault M."/>
            <person name="Strauss J."/>
            <person name="Allen-Vercoe E."/>
            <person name="Walker B."/>
            <person name="Young S.K."/>
            <person name="Zeng Q."/>
            <person name="Gargeya S."/>
            <person name="Fitzgerald M."/>
            <person name="Haas B."/>
            <person name="Abouelleil A."/>
            <person name="Alvarado L."/>
            <person name="Arachchi H.M."/>
            <person name="Berlin A.M."/>
            <person name="Chapman S.B."/>
            <person name="Goldberg J."/>
            <person name="Griggs A."/>
            <person name="Gujja S."/>
            <person name="Hansen M."/>
            <person name="Howarth C."/>
            <person name="Imamovic A."/>
            <person name="Larimer J."/>
            <person name="McCowen C."/>
            <person name="Montmayeur A."/>
            <person name="Murphy C."/>
            <person name="Neiman D."/>
            <person name="Pearson M."/>
            <person name="Priest M."/>
            <person name="Roberts A."/>
            <person name="Saif S."/>
            <person name="Shea T."/>
            <person name="Sisk P."/>
            <person name="Sykes S."/>
            <person name="Wortman J."/>
            <person name="Nusbaum C."/>
            <person name="Birren B."/>
        </authorList>
    </citation>
    <scope>NUCLEOTIDE SEQUENCE [LARGE SCALE GENOMIC DNA]</scope>
    <source>
        <strain evidence="1 2">2_1_59BFAA</strain>
    </source>
</reference>